<dbReference type="InterPro" id="IPR002123">
    <property type="entry name" value="Plipid/glycerol_acylTrfase"/>
</dbReference>
<accession>A0A1X6XCV6</accession>
<proteinExistence type="predicted"/>
<dbReference type="AlphaFoldDB" id="A0A1X6XCV6"/>
<keyword evidence="2 5" id="KW-0012">Acyltransferase</keyword>
<sequence length="248" mass="27309">MFYWLLKRIVVGPILRILFRPWTRGLQHVPADGGAIIAANHLSFIDSIFVPIAVPRPVVYLAKNDYFTRPGVRGRAQRWFFQLTNQLPMDRSGGSGSENSLRAGLDVLQSGSLLGIYPEGTRSPDGRLHRGRTGVARLAIAAGVPVVPAALIGTDAVQPKGKNIPRIRRVGVVFGEPLDFSRFEGRSDDRHVLRAATDEVMYEIMRLSGQEYSDTYATAHTTTLLTSTRTAESAQQDESPRGTPADRE</sequence>
<dbReference type="PANTHER" id="PTHR10434">
    <property type="entry name" value="1-ACYL-SN-GLYCEROL-3-PHOSPHATE ACYLTRANSFERASE"/>
    <property type="match status" value="1"/>
</dbReference>
<dbReference type="RefSeq" id="WP_087006483.1">
    <property type="nucleotide sequence ID" value="NZ_FWFF01000010.1"/>
</dbReference>
<evidence type="ECO:0000256" key="1">
    <source>
        <dbReference type="ARBA" id="ARBA00022679"/>
    </source>
</evidence>
<organism evidence="5 6">
    <name type="scientific">Brevibacterium yomogidense</name>
    <dbReference type="NCBI Taxonomy" id="946573"/>
    <lineage>
        <taxon>Bacteria</taxon>
        <taxon>Bacillati</taxon>
        <taxon>Actinomycetota</taxon>
        <taxon>Actinomycetes</taxon>
        <taxon>Micrococcales</taxon>
        <taxon>Brevibacteriaceae</taxon>
        <taxon>Brevibacterium</taxon>
    </lineage>
</organism>
<evidence type="ECO:0000256" key="2">
    <source>
        <dbReference type="ARBA" id="ARBA00023315"/>
    </source>
</evidence>
<name>A0A1X6XCV6_9MICO</name>
<evidence type="ECO:0000313" key="6">
    <source>
        <dbReference type="Proteomes" id="UP000196581"/>
    </source>
</evidence>
<evidence type="ECO:0000313" key="5">
    <source>
        <dbReference type="EMBL" id="SLM96933.1"/>
    </source>
</evidence>
<dbReference type="Proteomes" id="UP000196581">
    <property type="component" value="Unassembled WGS sequence"/>
</dbReference>
<dbReference type="SMART" id="SM00563">
    <property type="entry name" value="PlsC"/>
    <property type="match status" value="1"/>
</dbReference>
<evidence type="ECO:0000256" key="3">
    <source>
        <dbReference type="SAM" id="MobiDB-lite"/>
    </source>
</evidence>
<keyword evidence="1 5" id="KW-0808">Transferase</keyword>
<dbReference type="CDD" id="cd07989">
    <property type="entry name" value="LPLAT_AGPAT-like"/>
    <property type="match status" value="1"/>
</dbReference>
<dbReference type="PANTHER" id="PTHR10434:SF11">
    <property type="entry name" value="1-ACYL-SN-GLYCEROL-3-PHOSPHATE ACYLTRANSFERASE"/>
    <property type="match status" value="1"/>
</dbReference>
<gene>
    <name evidence="5" type="ORF">FM105_06505</name>
</gene>
<feature type="compositionally biased region" description="Basic and acidic residues" evidence="3">
    <location>
        <begin position="238"/>
        <end position="248"/>
    </location>
</feature>
<dbReference type="EC" id="2.3.1.51" evidence="5"/>
<dbReference type="Pfam" id="PF01553">
    <property type="entry name" value="Acyltransferase"/>
    <property type="match status" value="1"/>
</dbReference>
<feature type="region of interest" description="Disordered" evidence="3">
    <location>
        <begin position="225"/>
        <end position="248"/>
    </location>
</feature>
<feature type="domain" description="Phospholipid/glycerol acyltransferase" evidence="4">
    <location>
        <begin position="35"/>
        <end position="154"/>
    </location>
</feature>
<feature type="compositionally biased region" description="Low complexity" evidence="3">
    <location>
        <begin position="225"/>
        <end position="234"/>
    </location>
</feature>
<evidence type="ECO:0000259" key="4">
    <source>
        <dbReference type="SMART" id="SM00563"/>
    </source>
</evidence>
<dbReference type="SUPFAM" id="SSF69593">
    <property type="entry name" value="Glycerol-3-phosphate (1)-acyltransferase"/>
    <property type="match status" value="1"/>
</dbReference>
<dbReference type="GO" id="GO:0005886">
    <property type="term" value="C:plasma membrane"/>
    <property type="evidence" value="ECO:0007669"/>
    <property type="project" value="TreeGrafter"/>
</dbReference>
<dbReference type="EMBL" id="FWFF01000010">
    <property type="protein sequence ID" value="SLM96933.1"/>
    <property type="molecule type" value="Genomic_DNA"/>
</dbReference>
<dbReference type="GO" id="GO:0006654">
    <property type="term" value="P:phosphatidic acid biosynthetic process"/>
    <property type="evidence" value="ECO:0007669"/>
    <property type="project" value="TreeGrafter"/>
</dbReference>
<reference evidence="6" key="1">
    <citation type="submission" date="2017-02" db="EMBL/GenBank/DDBJ databases">
        <authorList>
            <person name="Dridi B."/>
        </authorList>
    </citation>
    <scope>NUCLEOTIDE SEQUENCE [LARGE SCALE GENOMIC DNA]</scope>
    <source>
        <strain evidence="6">B Co 03.10</strain>
    </source>
</reference>
<dbReference type="GO" id="GO:0003841">
    <property type="term" value="F:1-acylglycerol-3-phosphate O-acyltransferase activity"/>
    <property type="evidence" value="ECO:0007669"/>
    <property type="project" value="UniProtKB-EC"/>
</dbReference>
<protein>
    <submittedName>
        <fullName evidence="5">1-acyl-sn-glycerol-3-phosphate acyltransferase</fullName>
        <ecNumber evidence="5">2.3.1.51</ecNumber>
    </submittedName>
</protein>
<keyword evidence="6" id="KW-1185">Reference proteome</keyword>